<dbReference type="Proteomes" id="UP000604046">
    <property type="component" value="Unassembled WGS sequence"/>
</dbReference>
<evidence type="ECO:0000313" key="3">
    <source>
        <dbReference type="Proteomes" id="UP000604046"/>
    </source>
</evidence>
<comment type="caution">
    <text evidence="2">The sequence shown here is derived from an EMBL/GenBank/DDBJ whole genome shotgun (WGS) entry which is preliminary data.</text>
</comment>
<dbReference type="EMBL" id="CAJNDS010001313">
    <property type="protein sequence ID" value="CAE7254922.1"/>
    <property type="molecule type" value="Genomic_DNA"/>
</dbReference>
<reference evidence="2" key="1">
    <citation type="submission" date="2021-02" db="EMBL/GenBank/DDBJ databases">
        <authorList>
            <person name="Dougan E. K."/>
            <person name="Rhodes N."/>
            <person name="Thang M."/>
            <person name="Chan C."/>
        </authorList>
    </citation>
    <scope>NUCLEOTIDE SEQUENCE</scope>
</reference>
<accession>A0A812M3V8</accession>
<name>A0A812M3V8_9DINO</name>
<feature type="transmembrane region" description="Helical" evidence="1">
    <location>
        <begin position="16"/>
        <end position="38"/>
    </location>
</feature>
<dbReference type="OrthoDB" id="446316at2759"/>
<gene>
    <name evidence="2" type="ORF">SNAT2548_LOCUS12929</name>
</gene>
<organism evidence="2 3">
    <name type="scientific">Symbiodinium natans</name>
    <dbReference type="NCBI Taxonomy" id="878477"/>
    <lineage>
        <taxon>Eukaryota</taxon>
        <taxon>Sar</taxon>
        <taxon>Alveolata</taxon>
        <taxon>Dinophyceae</taxon>
        <taxon>Suessiales</taxon>
        <taxon>Symbiodiniaceae</taxon>
        <taxon>Symbiodinium</taxon>
    </lineage>
</organism>
<keyword evidence="1" id="KW-1133">Transmembrane helix</keyword>
<dbReference type="AlphaFoldDB" id="A0A812M3V8"/>
<evidence type="ECO:0000313" key="2">
    <source>
        <dbReference type="EMBL" id="CAE7254922.1"/>
    </source>
</evidence>
<sequence length="240" mass="26044">MVPAVVATDDHDTGHVVPLLLALTFLVMLAAVTVLWLLRCTRPKRNASFEEMRAARSNFQEGGCDCAPLTMELTGTIASSEDAFAVEPQHTFGPYRYVLKVEKDGSIEGHGLLPQRRGFAEVRVSGKLRLETPQQGDVRWREEGKRTSETEVRGWIFFQGALVQVAAGFCTCDGKTGAFQIRGSMRSDADVPEDGTERACAEIRGTQSLASTAGTMADLENNVEAVRTDSKVALSGVAHL</sequence>
<proteinExistence type="predicted"/>
<protein>
    <submittedName>
        <fullName evidence="2">Uncharacterized protein</fullName>
    </submittedName>
</protein>
<evidence type="ECO:0000256" key="1">
    <source>
        <dbReference type="SAM" id="Phobius"/>
    </source>
</evidence>
<keyword evidence="1" id="KW-0472">Membrane</keyword>
<keyword evidence="1" id="KW-0812">Transmembrane</keyword>
<keyword evidence="3" id="KW-1185">Reference proteome</keyword>